<accession>A0ABU1W3M9</accession>
<dbReference type="Pfam" id="PF00561">
    <property type="entry name" value="Abhydrolase_1"/>
    <property type="match status" value="1"/>
</dbReference>
<dbReference type="InterPro" id="IPR029058">
    <property type="entry name" value="AB_hydrolase_fold"/>
</dbReference>
<dbReference type="InterPro" id="IPR050228">
    <property type="entry name" value="Carboxylesterase_BioH"/>
</dbReference>
<dbReference type="SUPFAM" id="SSF53474">
    <property type="entry name" value="alpha/beta-Hydrolases"/>
    <property type="match status" value="1"/>
</dbReference>
<protein>
    <submittedName>
        <fullName evidence="2">Pimeloyl-ACP methyl ester carboxylesterase</fullName>
    </submittedName>
</protein>
<gene>
    <name evidence="2" type="ORF">J2W69_003560</name>
</gene>
<dbReference type="RefSeq" id="WP_310280921.1">
    <property type="nucleotide sequence ID" value="NZ_JAVDWR010000018.1"/>
</dbReference>
<comment type="caution">
    <text evidence="2">The sequence shown here is derived from an EMBL/GenBank/DDBJ whole genome shotgun (WGS) entry which is preliminary data.</text>
</comment>
<dbReference type="InterPro" id="IPR000073">
    <property type="entry name" value="AB_hydrolase_1"/>
</dbReference>
<dbReference type="PANTHER" id="PTHR43194">
    <property type="entry name" value="HYDROLASE ALPHA/BETA FOLD FAMILY"/>
    <property type="match status" value="1"/>
</dbReference>
<name>A0ABU1W3M9_9GAMM</name>
<feature type="domain" description="AB hydrolase-1" evidence="1">
    <location>
        <begin position="60"/>
        <end position="117"/>
    </location>
</feature>
<evidence type="ECO:0000259" key="1">
    <source>
        <dbReference type="Pfam" id="PF00561"/>
    </source>
</evidence>
<evidence type="ECO:0000313" key="3">
    <source>
        <dbReference type="Proteomes" id="UP001257909"/>
    </source>
</evidence>
<organism evidence="2 3">
    <name type="scientific">Rheinheimera soli</name>
    <dbReference type="NCBI Taxonomy" id="443616"/>
    <lineage>
        <taxon>Bacteria</taxon>
        <taxon>Pseudomonadati</taxon>
        <taxon>Pseudomonadota</taxon>
        <taxon>Gammaproteobacteria</taxon>
        <taxon>Chromatiales</taxon>
        <taxon>Chromatiaceae</taxon>
        <taxon>Rheinheimera</taxon>
    </lineage>
</organism>
<dbReference type="Gene3D" id="3.40.50.1820">
    <property type="entry name" value="alpha/beta hydrolase"/>
    <property type="match status" value="1"/>
</dbReference>
<dbReference type="Proteomes" id="UP001257909">
    <property type="component" value="Unassembled WGS sequence"/>
</dbReference>
<evidence type="ECO:0000313" key="2">
    <source>
        <dbReference type="EMBL" id="MDR7122585.1"/>
    </source>
</evidence>
<dbReference type="EMBL" id="JAVDWR010000018">
    <property type="protein sequence ID" value="MDR7122585.1"/>
    <property type="molecule type" value="Genomic_DNA"/>
</dbReference>
<proteinExistence type="predicted"/>
<keyword evidence="3" id="KW-1185">Reference proteome</keyword>
<reference evidence="2 3" key="1">
    <citation type="submission" date="2023-07" db="EMBL/GenBank/DDBJ databases">
        <title>Sorghum-associated microbial communities from plants grown in Nebraska, USA.</title>
        <authorList>
            <person name="Schachtman D."/>
        </authorList>
    </citation>
    <scope>NUCLEOTIDE SEQUENCE [LARGE SCALE GENOMIC DNA]</scope>
    <source>
        <strain evidence="2 3">4138</strain>
    </source>
</reference>
<sequence length="262" mass="29245">MLVDHGRSQKPDPMKTKLYLIPGTLCNARLWSELAPYLSNYELEHLPIPSGADPEHLVEQLAPALPAHKSVLLGFSLGAYLAALLTLRYPEKVAALILISNSPCPLSSEEQESRQQNIQLIQKFGYKGISQKKAEALVDSAKLSPDALQHIVNIIRQMDAELGEHALKAQLGVTSERRDLKDELLKLTQPLCFVYSEQDPLINTHWMQDFMQSSQKLHQQDSQVVFHAIAGSGHMLPLEQPALLSRYIKQWLSENINASTGP</sequence>
<dbReference type="PANTHER" id="PTHR43194:SF5">
    <property type="entry name" value="PIMELOYL-[ACYL-CARRIER PROTEIN] METHYL ESTER ESTERASE"/>
    <property type="match status" value="1"/>
</dbReference>